<name>A0A7T8HIZ2_CALRO</name>
<evidence type="ECO:0000256" key="1">
    <source>
        <dbReference type="ARBA" id="ARBA00022723"/>
    </source>
</evidence>
<evidence type="ECO:0000259" key="8">
    <source>
        <dbReference type="PROSITE" id="PS50157"/>
    </source>
</evidence>
<keyword evidence="2" id="KW-0677">Repeat</keyword>
<feature type="non-terminal residue" evidence="9">
    <location>
        <position position="743"/>
    </location>
</feature>
<dbReference type="InterPro" id="IPR013087">
    <property type="entry name" value="Znf_C2H2_type"/>
</dbReference>
<dbReference type="GO" id="GO:0008270">
    <property type="term" value="F:zinc ion binding"/>
    <property type="evidence" value="ECO:0007669"/>
    <property type="project" value="UniProtKB-KW"/>
</dbReference>
<evidence type="ECO:0000313" key="9">
    <source>
        <dbReference type="EMBL" id="QQP50310.1"/>
    </source>
</evidence>
<dbReference type="InterPro" id="IPR000210">
    <property type="entry name" value="BTB/POZ_dom"/>
</dbReference>
<dbReference type="Gene3D" id="3.30.160.60">
    <property type="entry name" value="Classic Zinc Finger"/>
    <property type="match status" value="2"/>
</dbReference>
<accession>A0A7T8HIZ2</accession>
<dbReference type="Pfam" id="PF00651">
    <property type="entry name" value="BTB"/>
    <property type="match status" value="1"/>
</dbReference>
<evidence type="ECO:0000256" key="4">
    <source>
        <dbReference type="ARBA" id="ARBA00022833"/>
    </source>
</evidence>
<feature type="non-terminal residue" evidence="9">
    <location>
        <position position="1"/>
    </location>
</feature>
<dbReference type="Pfam" id="PF00096">
    <property type="entry name" value="zf-C2H2"/>
    <property type="match status" value="1"/>
</dbReference>
<feature type="domain" description="C2H2-type" evidence="8">
    <location>
        <begin position="547"/>
        <end position="569"/>
    </location>
</feature>
<dbReference type="SMART" id="SM00355">
    <property type="entry name" value="ZnF_C2H2"/>
    <property type="match status" value="8"/>
</dbReference>
<dbReference type="PANTHER" id="PTHR24379:SF121">
    <property type="entry name" value="C2H2-TYPE DOMAIN-CONTAINING PROTEIN"/>
    <property type="match status" value="1"/>
</dbReference>
<dbReference type="AlphaFoldDB" id="A0A7T8HIZ2"/>
<feature type="compositionally biased region" description="Basic and acidic residues" evidence="6">
    <location>
        <begin position="147"/>
        <end position="157"/>
    </location>
</feature>
<evidence type="ECO:0000256" key="3">
    <source>
        <dbReference type="ARBA" id="ARBA00022771"/>
    </source>
</evidence>
<evidence type="ECO:0000259" key="7">
    <source>
        <dbReference type="PROSITE" id="PS50097"/>
    </source>
</evidence>
<dbReference type="PROSITE" id="PS50157">
    <property type="entry name" value="ZINC_FINGER_C2H2_2"/>
    <property type="match status" value="2"/>
</dbReference>
<evidence type="ECO:0000256" key="2">
    <source>
        <dbReference type="ARBA" id="ARBA00022737"/>
    </source>
</evidence>
<protein>
    <submittedName>
        <fullName evidence="9">Uncharacterized protein</fullName>
    </submittedName>
</protein>
<keyword evidence="10" id="KW-1185">Reference proteome</keyword>
<dbReference type="OrthoDB" id="2687452at2759"/>
<evidence type="ECO:0000256" key="6">
    <source>
        <dbReference type="SAM" id="MobiDB-lite"/>
    </source>
</evidence>
<dbReference type="PANTHER" id="PTHR24379">
    <property type="entry name" value="KRAB AND ZINC FINGER DOMAIN-CONTAINING"/>
    <property type="match status" value="1"/>
</dbReference>
<evidence type="ECO:0000256" key="5">
    <source>
        <dbReference type="PROSITE-ProRule" id="PRU00042"/>
    </source>
</evidence>
<reference evidence="10" key="1">
    <citation type="submission" date="2021-01" db="EMBL/GenBank/DDBJ databases">
        <title>Caligus Genome Assembly.</title>
        <authorList>
            <person name="Gallardo-Escarate C."/>
        </authorList>
    </citation>
    <scope>NUCLEOTIDE SEQUENCE [LARGE SCALE GENOMIC DNA]</scope>
</reference>
<sequence length="743" mass="83278">EESRFTDVILYSGQGGPGVPIHKTVLKKLSSPLGSLLEDSSCCFCLGTRCLKGSESFGITLQGTRIEDIRALVSLIYTGKTLISGPDHYRSIREVAELLQIRLPKSSVTLEKKEDGSSSSCCSEESLEVDFGGSSLKRKAEDEDEEPRMKMMARDGSSEEEEHEEGGSDNNSDPYLATKNCPKCEEAFTNQLDYVRHVNACSLREKSVSSVTNNNNNSLNHRPRHPCPGCGVHYPDSPWFRQHVKSCQVPKINGEGHVEEEDDNYQTCPKCDALVSTNDVGTHVCRSTTLLNKLNSISIESTSENPEGKKLCPKCHRWFFVMKGGYVRHVRACLPMPSAPPQQEPGSTLNGIMAEDGKSKACPKCGKVYTPKNYRYFDPHVSRCMGPTEPTAVIEPPPPQTGPIQTCKGCNKSFTLNHWYQKHVATCRKRNLDLLQRPGLTITETGSYGCHKCSHTYATRGDLKRHLISHYGERVRQLFNAHMSDKCSLCPFVAQTSDQMVVHLCLKHEKLRDVIPKDHTSTPAPNPSPSLISPGQPSAQIPTDIVNNCHVCGKVFNNRTSLRSHIFTHYLNDLRKVYHDPRDPTACIICTYRSSSIHHLMIHVGLKHKKLAEFLPREISAYFFDDNARAFSRRPPLPPSLGPHQQILAQRLTQNTPAPPPPLKMLPLVSKPFLGNRFGHTSTKNWTCMFCYKELGNDKGNLKQHLLCHTRDKIRDHFMNPGNPRSCLFCDYNSNLPDHMITH</sequence>
<keyword evidence="3 5" id="KW-0863">Zinc-finger</keyword>
<feature type="region of interest" description="Disordered" evidence="6">
    <location>
        <begin position="133"/>
        <end position="175"/>
    </location>
</feature>
<dbReference type="EMBL" id="CP045896">
    <property type="protein sequence ID" value="QQP50310.1"/>
    <property type="molecule type" value="Genomic_DNA"/>
</dbReference>
<gene>
    <name evidence="9" type="ORF">FKW44_011273</name>
</gene>
<evidence type="ECO:0000313" key="10">
    <source>
        <dbReference type="Proteomes" id="UP000595437"/>
    </source>
</evidence>
<dbReference type="SUPFAM" id="SSF54695">
    <property type="entry name" value="POZ domain"/>
    <property type="match status" value="1"/>
</dbReference>
<dbReference type="PROSITE" id="PS50097">
    <property type="entry name" value="BTB"/>
    <property type="match status" value="1"/>
</dbReference>
<feature type="domain" description="BTB" evidence="7">
    <location>
        <begin position="6"/>
        <end position="85"/>
    </location>
</feature>
<feature type="region of interest" description="Disordered" evidence="6">
    <location>
        <begin position="516"/>
        <end position="537"/>
    </location>
</feature>
<organism evidence="9 10">
    <name type="scientific">Caligus rogercresseyi</name>
    <name type="common">Sea louse</name>
    <dbReference type="NCBI Taxonomy" id="217165"/>
    <lineage>
        <taxon>Eukaryota</taxon>
        <taxon>Metazoa</taxon>
        <taxon>Ecdysozoa</taxon>
        <taxon>Arthropoda</taxon>
        <taxon>Crustacea</taxon>
        <taxon>Multicrustacea</taxon>
        <taxon>Hexanauplia</taxon>
        <taxon>Copepoda</taxon>
        <taxon>Siphonostomatoida</taxon>
        <taxon>Caligidae</taxon>
        <taxon>Caligus</taxon>
    </lineage>
</organism>
<keyword evidence="1" id="KW-0479">Metal-binding</keyword>
<dbReference type="InterPro" id="IPR011333">
    <property type="entry name" value="SKP1/BTB/POZ_sf"/>
</dbReference>
<dbReference type="Proteomes" id="UP000595437">
    <property type="component" value="Chromosome 7"/>
</dbReference>
<keyword evidence="4" id="KW-0862">Zinc</keyword>
<dbReference type="PROSITE" id="PS00028">
    <property type="entry name" value="ZINC_FINGER_C2H2_1"/>
    <property type="match status" value="2"/>
</dbReference>
<dbReference type="Gene3D" id="3.30.710.10">
    <property type="entry name" value="Potassium Channel Kv1.1, Chain A"/>
    <property type="match status" value="1"/>
</dbReference>
<proteinExistence type="predicted"/>
<feature type="domain" description="C2H2-type" evidence="8">
    <location>
        <begin position="448"/>
        <end position="475"/>
    </location>
</feature>